<sequence length="305" mass="35683">MNQNLEELLNKKVVKRIFNEKKEELGLSSNFDVMEIKRYPALAPETYTILYAILDNGQKRLFRGNASSENDRSNSIKILKFLEKDFSQGQFLIPKNHAYNSDYNLLLYENVDGEILTNELNLELADLEEKVELAAFWLAKLHSCGDNLDLPQYRFTFVEDYLIKTYPELTKNLNNRVQELNSQLSTRKKVLVHGDYQTNNIIINDNNIWVFDFNDSAIDNPMLDIASFLCQLRTMLLRFADIDDFPTLERKFLSSYKISDEERNDLKIYQKLYFIKILSSLSATLSDSDPKKKLILANIYKFYET</sequence>
<dbReference type="EMBL" id="LBUX01000037">
    <property type="protein sequence ID" value="KKQ73159.1"/>
    <property type="molecule type" value="Genomic_DNA"/>
</dbReference>
<reference evidence="2 3" key="1">
    <citation type="journal article" date="2015" name="Nature">
        <title>rRNA introns, odd ribosomes, and small enigmatic genomes across a large radiation of phyla.</title>
        <authorList>
            <person name="Brown C.T."/>
            <person name="Hug L.A."/>
            <person name="Thomas B.C."/>
            <person name="Sharon I."/>
            <person name="Castelle C.J."/>
            <person name="Singh A."/>
            <person name="Wilkins M.J."/>
            <person name="Williams K.H."/>
            <person name="Banfield J.F."/>
        </authorList>
    </citation>
    <scope>NUCLEOTIDE SEQUENCE [LARGE SCALE GENOMIC DNA]</scope>
</reference>
<protein>
    <recommendedName>
        <fullName evidence="1">Aminoglycoside phosphotransferase domain-containing protein</fullName>
    </recommendedName>
</protein>
<dbReference type="Proteomes" id="UP000034498">
    <property type="component" value="Unassembled WGS sequence"/>
</dbReference>
<dbReference type="InterPro" id="IPR002575">
    <property type="entry name" value="Aminoglycoside_PTrfase"/>
</dbReference>
<name>A0A0G0MHG1_9BACT</name>
<feature type="domain" description="Aminoglycoside phosphotransferase" evidence="1">
    <location>
        <begin position="92"/>
        <end position="229"/>
    </location>
</feature>
<comment type="caution">
    <text evidence="2">The sequence shown here is derived from an EMBL/GenBank/DDBJ whole genome shotgun (WGS) entry which is preliminary data.</text>
</comment>
<accession>A0A0G0MHG1</accession>
<dbReference type="InterPro" id="IPR011009">
    <property type="entry name" value="Kinase-like_dom_sf"/>
</dbReference>
<evidence type="ECO:0000313" key="3">
    <source>
        <dbReference type="Proteomes" id="UP000034498"/>
    </source>
</evidence>
<evidence type="ECO:0000259" key="1">
    <source>
        <dbReference type="Pfam" id="PF01636"/>
    </source>
</evidence>
<proteinExistence type="predicted"/>
<evidence type="ECO:0000313" key="2">
    <source>
        <dbReference type="EMBL" id="KKQ73159.1"/>
    </source>
</evidence>
<dbReference type="SUPFAM" id="SSF56112">
    <property type="entry name" value="Protein kinase-like (PK-like)"/>
    <property type="match status" value="1"/>
</dbReference>
<dbReference type="Pfam" id="PF01636">
    <property type="entry name" value="APH"/>
    <property type="match status" value="1"/>
</dbReference>
<organism evidence="2 3">
    <name type="scientific">Berkelbacteria bacterium GW2011_GWB1_38_5</name>
    <dbReference type="NCBI Taxonomy" id="1618336"/>
    <lineage>
        <taxon>Bacteria</taxon>
        <taxon>Candidatus Berkelbacteria</taxon>
    </lineage>
</organism>
<gene>
    <name evidence="2" type="ORF">US94_C0037G0003</name>
</gene>
<dbReference type="Gene3D" id="3.90.1200.10">
    <property type="match status" value="1"/>
</dbReference>
<dbReference type="AlphaFoldDB" id="A0A0G0MHG1"/>
<dbReference type="STRING" id="1618336.US94_C0037G0003"/>